<evidence type="ECO:0008006" key="6">
    <source>
        <dbReference type="Google" id="ProtNLM"/>
    </source>
</evidence>
<evidence type="ECO:0000259" key="3">
    <source>
        <dbReference type="Pfam" id="PF16344"/>
    </source>
</evidence>
<dbReference type="Pfam" id="PF16344">
    <property type="entry name" value="FecR_C"/>
    <property type="match status" value="1"/>
</dbReference>
<evidence type="ECO:0000313" key="5">
    <source>
        <dbReference type="Proteomes" id="UP000220133"/>
    </source>
</evidence>
<dbReference type="RefSeq" id="WP_098195647.1">
    <property type="nucleotide sequence ID" value="NZ_CP023777.1"/>
</dbReference>
<keyword evidence="5" id="KW-1185">Reference proteome</keyword>
<evidence type="ECO:0000259" key="2">
    <source>
        <dbReference type="Pfam" id="PF04773"/>
    </source>
</evidence>
<reference evidence="4 5" key="1">
    <citation type="submission" date="2017-10" db="EMBL/GenBank/DDBJ databases">
        <title>Paenichitinophaga pekingensis gen. nov., sp. nov., isolated from activated sludge.</title>
        <authorList>
            <person name="Jin D."/>
            <person name="Kong X."/>
            <person name="Deng Y."/>
            <person name="Bai Z."/>
        </authorList>
    </citation>
    <scope>NUCLEOTIDE SEQUENCE [LARGE SCALE GENOMIC DNA]</scope>
    <source>
        <strain evidence="4 5">13</strain>
    </source>
</reference>
<dbReference type="Gene3D" id="3.55.50.30">
    <property type="match status" value="1"/>
</dbReference>
<dbReference type="Pfam" id="PF04773">
    <property type="entry name" value="FecR"/>
    <property type="match status" value="1"/>
</dbReference>
<sequence>MGNQDLDYLFRKAVQHQCSKEELERLHELLTDPANREEYERLFDLIPVQVEANVFSRDESDRILDKILSGERQPGMTALPSKRKKSWYWPAAASFLLLAGAYTVYKILFNTSPNIAYDRPVELAVNNPAKEVTLTLSDGKTISLDQASTSAIIEKDTKVLMEDHKSLKYQSMDEKIEAGLLKYNTLAIPRGRTFKLTLPDGSVVMLNAGTTISYPVQFSGSERRVTISGEAYFEIAKDENHPFKINTELQEVVVLGTEFNVKAYPGEGKVTTTLKNGSVKVLCQNSKDILLQPGMSTISTQNTTLVTNADLKVVTAWKENIFYFKDTELKEVTRELQRWYDIEVDYNSLPSVNLYGEIPRDIPLNQLLKAMEKTTGLNFEIHNDTLKVNKL</sequence>
<dbReference type="OrthoDB" id="704021at2"/>
<dbReference type="PANTHER" id="PTHR30273">
    <property type="entry name" value="PERIPLASMIC SIGNAL SENSOR AND SIGMA FACTOR ACTIVATOR FECR-RELATED"/>
    <property type="match status" value="1"/>
</dbReference>
<dbReference type="Gene3D" id="2.60.120.1440">
    <property type="match status" value="1"/>
</dbReference>
<gene>
    <name evidence="4" type="ORF">COR50_20045</name>
</gene>
<dbReference type="Proteomes" id="UP000220133">
    <property type="component" value="Chromosome"/>
</dbReference>
<evidence type="ECO:0000256" key="1">
    <source>
        <dbReference type="SAM" id="Phobius"/>
    </source>
</evidence>
<dbReference type="GO" id="GO:0016989">
    <property type="term" value="F:sigma factor antagonist activity"/>
    <property type="evidence" value="ECO:0007669"/>
    <property type="project" value="TreeGrafter"/>
</dbReference>
<dbReference type="AlphaFoldDB" id="A0A291QZ26"/>
<feature type="domain" description="FecR protein" evidence="2">
    <location>
        <begin position="189"/>
        <end position="280"/>
    </location>
</feature>
<protein>
    <recommendedName>
        <fullName evidence="6">Iron dicitrate transport regulator FecR</fullName>
    </recommendedName>
</protein>
<dbReference type="InterPro" id="IPR012373">
    <property type="entry name" value="Ferrdict_sens_TM"/>
</dbReference>
<keyword evidence="1" id="KW-0812">Transmembrane</keyword>
<organism evidence="4 5">
    <name type="scientific">Chitinophaga caeni</name>
    <dbReference type="NCBI Taxonomy" id="2029983"/>
    <lineage>
        <taxon>Bacteria</taxon>
        <taxon>Pseudomonadati</taxon>
        <taxon>Bacteroidota</taxon>
        <taxon>Chitinophagia</taxon>
        <taxon>Chitinophagales</taxon>
        <taxon>Chitinophagaceae</taxon>
        <taxon>Chitinophaga</taxon>
    </lineage>
</organism>
<dbReference type="InterPro" id="IPR006860">
    <property type="entry name" value="FecR"/>
</dbReference>
<feature type="domain" description="Protein FecR C-terminal" evidence="3">
    <location>
        <begin position="322"/>
        <end position="386"/>
    </location>
</feature>
<keyword evidence="1" id="KW-1133">Transmembrane helix</keyword>
<proteinExistence type="predicted"/>
<dbReference type="EMBL" id="CP023777">
    <property type="protein sequence ID" value="ATL49279.1"/>
    <property type="molecule type" value="Genomic_DNA"/>
</dbReference>
<feature type="transmembrane region" description="Helical" evidence="1">
    <location>
        <begin position="86"/>
        <end position="105"/>
    </location>
</feature>
<accession>A0A291QZ26</accession>
<dbReference type="PANTHER" id="PTHR30273:SF2">
    <property type="entry name" value="PROTEIN FECR"/>
    <property type="match status" value="1"/>
</dbReference>
<evidence type="ECO:0000313" key="4">
    <source>
        <dbReference type="EMBL" id="ATL49279.1"/>
    </source>
</evidence>
<dbReference type="KEGG" id="cbae:COR50_20045"/>
<dbReference type="InterPro" id="IPR032508">
    <property type="entry name" value="FecR_C"/>
</dbReference>
<keyword evidence="1" id="KW-0472">Membrane</keyword>
<name>A0A291QZ26_9BACT</name>